<dbReference type="PANTHER" id="PTHR47412:SF1">
    <property type="entry name" value="FI01434P-RELATED"/>
    <property type="match status" value="1"/>
</dbReference>
<keyword evidence="3" id="KW-1185">Reference proteome</keyword>
<gene>
    <name evidence="2" type="ORF">Fcan01_06825</name>
</gene>
<keyword evidence="1" id="KW-0812">Transmembrane</keyword>
<dbReference type="Pfam" id="PF13896">
    <property type="entry name" value="Glyco_transf_49"/>
    <property type="match status" value="1"/>
</dbReference>
<evidence type="ECO:0000313" key="3">
    <source>
        <dbReference type="Proteomes" id="UP000198287"/>
    </source>
</evidence>
<comment type="caution">
    <text evidence="2">The sequence shown here is derived from an EMBL/GenBank/DDBJ whole genome shotgun (WGS) entry which is preliminary data.</text>
</comment>
<dbReference type="OMA" id="PESHFIR"/>
<accession>A0A226EP60</accession>
<reference evidence="2 3" key="1">
    <citation type="submission" date="2015-12" db="EMBL/GenBank/DDBJ databases">
        <title>The genome of Folsomia candida.</title>
        <authorList>
            <person name="Faddeeva A."/>
            <person name="Derks M.F."/>
            <person name="Anvar Y."/>
            <person name="Smit S."/>
            <person name="Van Straalen N."/>
            <person name="Roelofs D."/>
        </authorList>
    </citation>
    <scope>NUCLEOTIDE SEQUENCE [LARGE SCALE GENOMIC DNA]</scope>
    <source>
        <strain evidence="2 3">VU population</strain>
        <tissue evidence="2">Whole body</tissue>
    </source>
</reference>
<proteinExistence type="predicted"/>
<keyword evidence="1" id="KW-0472">Membrane</keyword>
<dbReference type="EMBL" id="LNIX01000003">
    <property type="protein sequence ID" value="OXA58356.1"/>
    <property type="molecule type" value="Genomic_DNA"/>
</dbReference>
<sequence length="473" mass="54495">MLHHAVLKVLIEVINLLRKNIKMAITISRIQKLRLLFVAGFILLLILITSKYSKPPQNNYHHNYHIKKIASPELIQIALAISTYDTKPVIKPSFKLRKAFDCDNLTPATKFSQRGSYWTLNNFIIGRKRYNCDESVTYTTHAEFGFLMDNLVPLAQRWAGPVSLSIFVPGTDFEEATKRLIWLRECSPHSDLIKDYVTVHFYFPSKNLPTPLSEDFEKMIFNQIDCNTLAFWNLSSTAKSYRSQHSLTYPINVGRNLAKETSTTKYVLASDIELYPNPGLVNSFLKMISNYEETNGGNKVFVLPIFEIDASLEQQLPEDKKQLVSLLENKLAVPFHYRICPHCHKIPRAEEWVLLGDKEEEDLKVFHVANRTGIHAHWEPIYIGTKDDPGYDERLNWEGLKDKMTQGLVLCLLDYEMHILNNGFLIHSPGIKSKGPSHEQWRKKLISQQFQIIHNIILPELKLLYGEKDGCVV</sequence>
<evidence type="ECO:0000256" key="1">
    <source>
        <dbReference type="SAM" id="Phobius"/>
    </source>
</evidence>
<evidence type="ECO:0000313" key="2">
    <source>
        <dbReference type="EMBL" id="OXA58356.1"/>
    </source>
</evidence>
<keyword evidence="1" id="KW-1133">Transmembrane helix</keyword>
<protein>
    <recommendedName>
        <fullName evidence="4">Beta-1,4-glucuronyltransferase 1</fullName>
    </recommendedName>
</protein>
<feature type="transmembrane region" description="Helical" evidence="1">
    <location>
        <begin position="33"/>
        <end position="52"/>
    </location>
</feature>
<name>A0A226EP60_FOLCA</name>
<dbReference type="OrthoDB" id="9974378at2759"/>
<dbReference type="Proteomes" id="UP000198287">
    <property type="component" value="Unassembled WGS sequence"/>
</dbReference>
<dbReference type="AlphaFoldDB" id="A0A226EP60"/>
<dbReference type="PANTHER" id="PTHR47412">
    <property type="entry name" value="FI01434P-RELATED"/>
    <property type="match status" value="1"/>
</dbReference>
<evidence type="ECO:0008006" key="4">
    <source>
        <dbReference type="Google" id="ProtNLM"/>
    </source>
</evidence>
<organism evidence="2 3">
    <name type="scientific">Folsomia candida</name>
    <name type="common">Springtail</name>
    <dbReference type="NCBI Taxonomy" id="158441"/>
    <lineage>
        <taxon>Eukaryota</taxon>
        <taxon>Metazoa</taxon>
        <taxon>Ecdysozoa</taxon>
        <taxon>Arthropoda</taxon>
        <taxon>Hexapoda</taxon>
        <taxon>Collembola</taxon>
        <taxon>Entomobryomorpha</taxon>
        <taxon>Isotomoidea</taxon>
        <taxon>Isotomidae</taxon>
        <taxon>Proisotominae</taxon>
        <taxon>Folsomia</taxon>
    </lineage>
</organism>